<gene>
    <name evidence="2" type="ORF">JCGZ_19356</name>
</gene>
<dbReference type="AlphaFoldDB" id="A0A067KBF5"/>
<organism evidence="2 3">
    <name type="scientific">Jatropha curcas</name>
    <name type="common">Barbados nut</name>
    <dbReference type="NCBI Taxonomy" id="180498"/>
    <lineage>
        <taxon>Eukaryota</taxon>
        <taxon>Viridiplantae</taxon>
        <taxon>Streptophyta</taxon>
        <taxon>Embryophyta</taxon>
        <taxon>Tracheophyta</taxon>
        <taxon>Spermatophyta</taxon>
        <taxon>Magnoliopsida</taxon>
        <taxon>eudicotyledons</taxon>
        <taxon>Gunneridae</taxon>
        <taxon>Pentapetalae</taxon>
        <taxon>rosids</taxon>
        <taxon>fabids</taxon>
        <taxon>Malpighiales</taxon>
        <taxon>Euphorbiaceae</taxon>
        <taxon>Crotonoideae</taxon>
        <taxon>Jatropheae</taxon>
        <taxon>Jatropha</taxon>
    </lineage>
</organism>
<keyword evidence="3" id="KW-1185">Reference proteome</keyword>
<reference evidence="2 3" key="1">
    <citation type="journal article" date="2014" name="PLoS ONE">
        <title>Global Analysis of Gene Expression Profiles in Physic Nut (Jatropha curcas L.) Seedlings Exposed to Salt Stress.</title>
        <authorList>
            <person name="Zhang L."/>
            <person name="Zhang C."/>
            <person name="Wu P."/>
            <person name="Chen Y."/>
            <person name="Li M."/>
            <person name="Jiang H."/>
            <person name="Wu G."/>
        </authorList>
    </citation>
    <scope>NUCLEOTIDE SEQUENCE [LARGE SCALE GENOMIC DNA]</scope>
    <source>
        <strain evidence="3">cv. GZQX0401</strain>
        <tissue evidence="2">Young leaves</tissue>
    </source>
</reference>
<dbReference type="EMBL" id="KK914739">
    <property type="protein sequence ID" value="KDP29590.1"/>
    <property type="molecule type" value="Genomic_DNA"/>
</dbReference>
<proteinExistence type="predicted"/>
<name>A0A067KBF5_JATCU</name>
<protein>
    <submittedName>
        <fullName evidence="2">Uncharacterized protein</fullName>
    </submittedName>
</protein>
<accession>A0A067KBF5</accession>
<evidence type="ECO:0000313" key="3">
    <source>
        <dbReference type="Proteomes" id="UP000027138"/>
    </source>
</evidence>
<feature type="region of interest" description="Disordered" evidence="1">
    <location>
        <begin position="1"/>
        <end position="33"/>
    </location>
</feature>
<sequence length="53" mass="5437">MGLISTEEVTTDTDDVLIDTSGGATDRPPGTSIGLIRTSIRMVDTGSLEQVGG</sequence>
<evidence type="ECO:0000313" key="2">
    <source>
        <dbReference type="EMBL" id="KDP29590.1"/>
    </source>
</evidence>
<dbReference type="Proteomes" id="UP000027138">
    <property type="component" value="Unassembled WGS sequence"/>
</dbReference>
<evidence type="ECO:0000256" key="1">
    <source>
        <dbReference type="SAM" id="MobiDB-lite"/>
    </source>
</evidence>